<keyword evidence="1" id="KW-0812">Transmembrane</keyword>
<reference evidence="2" key="1">
    <citation type="submission" date="2018-05" db="EMBL/GenBank/DDBJ databases">
        <authorList>
            <person name="Lanie J.A."/>
            <person name="Ng W.-L."/>
            <person name="Kazmierczak K.M."/>
            <person name="Andrzejewski T.M."/>
            <person name="Davidsen T.M."/>
            <person name="Wayne K.J."/>
            <person name="Tettelin H."/>
            <person name="Glass J.I."/>
            <person name="Rusch D."/>
            <person name="Podicherti R."/>
            <person name="Tsui H.-C.T."/>
            <person name="Winkler M.E."/>
        </authorList>
    </citation>
    <scope>NUCLEOTIDE SEQUENCE</scope>
</reference>
<feature type="transmembrane region" description="Helical" evidence="1">
    <location>
        <begin position="79"/>
        <end position="96"/>
    </location>
</feature>
<feature type="transmembrane region" description="Helical" evidence="1">
    <location>
        <begin position="26"/>
        <end position="49"/>
    </location>
</feature>
<evidence type="ECO:0000313" key="2">
    <source>
        <dbReference type="EMBL" id="SVD32590.1"/>
    </source>
</evidence>
<sequence length="155" mass="18095">MALSFFTIFINGFQWIFRFDIYNANYISFSFISTILYMFTQSAIMFYFIGAGKKIKEIILEHNLDKKIYQKVIDIKNKLFPPLTLNILIVGVAFILGGGVQTKALSKYWHYFMFYLGLIHYVKVIFIQHKSLIENADILLEVGLEIDKAQDRKGK</sequence>
<keyword evidence="1" id="KW-1133">Transmembrane helix</keyword>
<name>A0A382UEC3_9ZZZZ</name>
<gene>
    <name evidence="2" type="ORF">METZ01_LOCUS385444</name>
</gene>
<proteinExistence type="predicted"/>
<feature type="transmembrane region" description="Helical" evidence="1">
    <location>
        <begin position="108"/>
        <end position="126"/>
    </location>
</feature>
<dbReference type="AlphaFoldDB" id="A0A382UEC3"/>
<organism evidence="2">
    <name type="scientific">marine metagenome</name>
    <dbReference type="NCBI Taxonomy" id="408172"/>
    <lineage>
        <taxon>unclassified sequences</taxon>
        <taxon>metagenomes</taxon>
        <taxon>ecological metagenomes</taxon>
    </lineage>
</organism>
<evidence type="ECO:0000256" key="1">
    <source>
        <dbReference type="SAM" id="Phobius"/>
    </source>
</evidence>
<keyword evidence="1" id="KW-0472">Membrane</keyword>
<dbReference type="EMBL" id="UINC01143588">
    <property type="protein sequence ID" value="SVD32590.1"/>
    <property type="molecule type" value="Genomic_DNA"/>
</dbReference>
<protein>
    <submittedName>
        <fullName evidence="2">Uncharacterized protein</fullName>
    </submittedName>
</protein>
<accession>A0A382UEC3</accession>